<feature type="domain" description="VTT" evidence="3">
    <location>
        <begin position="43"/>
        <end position="169"/>
    </location>
</feature>
<dbReference type="PANTHER" id="PTHR42709">
    <property type="entry name" value="ALKALINE PHOSPHATASE LIKE PROTEIN"/>
    <property type="match status" value="1"/>
</dbReference>
<dbReference type="PANTHER" id="PTHR42709:SF9">
    <property type="entry name" value="ALKALINE PHOSPHATASE LIKE PROTEIN"/>
    <property type="match status" value="1"/>
</dbReference>
<keyword evidence="2" id="KW-0812">Transmembrane</keyword>
<gene>
    <name evidence="4" type="ORF">QNH39_03390</name>
</gene>
<proteinExistence type="inferred from homology"/>
<dbReference type="KEGG" id="nnv:QNH39_03390"/>
<dbReference type="Pfam" id="PF09335">
    <property type="entry name" value="VTT_dom"/>
    <property type="match status" value="1"/>
</dbReference>
<feature type="transmembrane region" description="Helical" evidence="2">
    <location>
        <begin position="25"/>
        <end position="43"/>
    </location>
</feature>
<comment type="similarity">
    <text evidence="1">Belongs to the DedA family.</text>
</comment>
<keyword evidence="5" id="KW-1185">Reference proteome</keyword>
<dbReference type="InterPro" id="IPR032816">
    <property type="entry name" value="VTT_dom"/>
</dbReference>
<evidence type="ECO:0000259" key="3">
    <source>
        <dbReference type="Pfam" id="PF09335"/>
    </source>
</evidence>
<accession>A0AA95MNZ0</accession>
<sequence length="215" mass="24148">MTVIIYIEIGCVSFMQHLNHLIEHYGYFGIIIALVGGIIGLPIPDEVLLTYVGYNVFGGKMSYLPSLLSAFAGACGGISLSYFLGVKLGLPFLIKFGPKLHITEEKVSKTRKLFLKFGPFLLFAGFFIPGVRHITAYLAGINGYSYRRFALFAYLGAVTWCFTFITLGRVLGENWILVGTNLSKYSIYLIVTFLLGCLIFYTYWRKKRLLGMIDK</sequence>
<dbReference type="Proteomes" id="UP001178288">
    <property type="component" value="Chromosome"/>
</dbReference>
<dbReference type="RefSeq" id="WP_235845632.1">
    <property type="nucleotide sequence ID" value="NZ_CP126114.1"/>
</dbReference>
<evidence type="ECO:0000256" key="1">
    <source>
        <dbReference type="ARBA" id="ARBA00010792"/>
    </source>
</evidence>
<organism evidence="4 5">
    <name type="scientific">Neobacillus novalis</name>
    <dbReference type="NCBI Taxonomy" id="220687"/>
    <lineage>
        <taxon>Bacteria</taxon>
        <taxon>Bacillati</taxon>
        <taxon>Bacillota</taxon>
        <taxon>Bacilli</taxon>
        <taxon>Bacillales</taxon>
        <taxon>Bacillaceae</taxon>
        <taxon>Neobacillus</taxon>
    </lineage>
</organism>
<dbReference type="EMBL" id="CP126114">
    <property type="protein sequence ID" value="WHY86930.1"/>
    <property type="molecule type" value="Genomic_DNA"/>
</dbReference>
<evidence type="ECO:0000313" key="4">
    <source>
        <dbReference type="EMBL" id="WHY86930.1"/>
    </source>
</evidence>
<keyword evidence="2" id="KW-0472">Membrane</keyword>
<name>A0AA95MNZ0_9BACI</name>
<feature type="transmembrane region" description="Helical" evidence="2">
    <location>
        <begin position="151"/>
        <end position="172"/>
    </location>
</feature>
<keyword evidence="2" id="KW-1133">Transmembrane helix</keyword>
<feature type="transmembrane region" description="Helical" evidence="2">
    <location>
        <begin position="113"/>
        <end position="131"/>
    </location>
</feature>
<dbReference type="AlphaFoldDB" id="A0AA95MNZ0"/>
<evidence type="ECO:0000313" key="5">
    <source>
        <dbReference type="Proteomes" id="UP001178288"/>
    </source>
</evidence>
<evidence type="ECO:0000256" key="2">
    <source>
        <dbReference type="SAM" id="Phobius"/>
    </source>
</evidence>
<feature type="transmembrane region" description="Helical" evidence="2">
    <location>
        <begin position="184"/>
        <end position="204"/>
    </location>
</feature>
<protein>
    <submittedName>
        <fullName evidence="4">DedA family protein</fullName>
    </submittedName>
</protein>
<reference evidence="4" key="1">
    <citation type="submission" date="2023-05" db="EMBL/GenBank/DDBJ databases">
        <title>Comparative genomics of Bacillaceae isolates and their secondary metabolite potential.</title>
        <authorList>
            <person name="Song L."/>
            <person name="Nielsen L.J."/>
            <person name="Mohite O."/>
            <person name="Xu X."/>
            <person name="Weber T."/>
            <person name="Kovacs A.T."/>
        </authorList>
    </citation>
    <scope>NUCLEOTIDE SEQUENCE</scope>
    <source>
        <strain evidence="4">XLM17</strain>
    </source>
</reference>
<feature type="transmembrane region" description="Helical" evidence="2">
    <location>
        <begin position="63"/>
        <end position="93"/>
    </location>
</feature>
<dbReference type="InterPro" id="IPR051311">
    <property type="entry name" value="DedA_domain"/>
</dbReference>
<dbReference type="GO" id="GO:0005886">
    <property type="term" value="C:plasma membrane"/>
    <property type="evidence" value="ECO:0007669"/>
    <property type="project" value="TreeGrafter"/>
</dbReference>